<name>A0ABY6P6U4_9NOCA</name>
<organism evidence="3 4">
    <name type="scientific">Rhodococcus antarcticus</name>
    <dbReference type="NCBI Taxonomy" id="2987751"/>
    <lineage>
        <taxon>Bacteria</taxon>
        <taxon>Bacillati</taxon>
        <taxon>Actinomycetota</taxon>
        <taxon>Actinomycetes</taxon>
        <taxon>Mycobacteriales</taxon>
        <taxon>Nocardiaceae</taxon>
        <taxon>Rhodococcus</taxon>
    </lineage>
</organism>
<keyword evidence="3" id="KW-0614">Plasmid</keyword>
<evidence type="ECO:0000256" key="1">
    <source>
        <dbReference type="SAM" id="MobiDB-lite"/>
    </source>
</evidence>
<proteinExistence type="predicted"/>
<dbReference type="Proteomes" id="UP001164965">
    <property type="component" value="Plasmid unnamed1"/>
</dbReference>
<geneLocation type="plasmid" evidence="3 4">
    <name>unnamed1</name>
</geneLocation>
<reference evidence="3" key="1">
    <citation type="submission" date="2022-10" db="EMBL/GenBank/DDBJ databases">
        <title>Rhodococcus sp.75.</title>
        <authorList>
            <person name="Sun M."/>
        </authorList>
    </citation>
    <scope>NUCLEOTIDE SEQUENCE</scope>
    <source>
        <strain evidence="3">75</strain>
        <plasmid evidence="3">unnamed1</plasmid>
    </source>
</reference>
<feature type="compositionally biased region" description="Basic and acidic residues" evidence="1">
    <location>
        <begin position="267"/>
        <end position="279"/>
    </location>
</feature>
<keyword evidence="4" id="KW-1185">Reference proteome</keyword>
<accession>A0ABY6P6U4</accession>
<feature type="transmembrane region" description="Helical" evidence="2">
    <location>
        <begin position="227"/>
        <end position="246"/>
    </location>
</feature>
<gene>
    <name evidence="3" type="ORF">RHODO2019_18345</name>
</gene>
<keyword evidence="2" id="KW-0472">Membrane</keyword>
<evidence type="ECO:0000256" key="2">
    <source>
        <dbReference type="SAM" id="Phobius"/>
    </source>
</evidence>
<dbReference type="RefSeq" id="WP_265384947.1">
    <property type="nucleotide sequence ID" value="NZ_CP110616.1"/>
</dbReference>
<feature type="region of interest" description="Disordered" evidence="1">
    <location>
        <begin position="267"/>
        <end position="286"/>
    </location>
</feature>
<keyword evidence="2" id="KW-1133">Transmembrane helix</keyword>
<sequence length="286" mass="30875">MPTFTASVDGGDDDDDAGLTEEQRAALVRAFSTPAFTRSMEQLRQQISSPLEGALQQLNQQVTAGVTAQLEPVLRASRLRNEALMKAIQPQLSAQVAAPLRMRAVLEPMFAQIAERQREWAKALAVPLMANAHIQSQLAGLAVNSEFTRSLDRVSALSRLRLELPDAAGFDRLSELIDEGEFDAETLSAAEDGVAADAELSAAIDEAAEVLSEARPWISRVRARQMVVVWVWLMWTAALTVVAVAAPSTIATYVSLAGLPAGKEAAKRAGEQFDRRFPPEDEPVGG</sequence>
<dbReference type="EMBL" id="CP110616">
    <property type="protein sequence ID" value="UZJ26843.1"/>
    <property type="molecule type" value="Genomic_DNA"/>
</dbReference>
<evidence type="ECO:0000313" key="4">
    <source>
        <dbReference type="Proteomes" id="UP001164965"/>
    </source>
</evidence>
<protein>
    <submittedName>
        <fullName evidence="3">Uncharacterized protein</fullName>
    </submittedName>
</protein>
<evidence type="ECO:0000313" key="3">
    <source>
        <dbReference type="EMBL" id="UZJ26843.1"/>
    </source>
</evidence>
<keyword evidence="2" id="KW-0812">Transmembrane</keyword>